<reference evidence="2" key="1">
    <citation type="submission" date="2018-06" db="EMBL/GenBank/DDBJ databases">
        <authorList>
            <person name="Zhirakovskaya E."/>
        </authorList>
    </citation>
    <scope>NUCLEOTIDE SEQUENCE</scope>
</reference>
<feature type="non-terminal residue" evidence="2">
    <location>
        <position position="96"/>
    </location>
</feature>
<dbReference type="InterPro" id="IPR013785">
    <property type="entry name" value="Aldolase_TIM"/>
</dbReference>
<dbReference type="EMBL" id="UOEU01000225">
    <property type="protein sequence ID" value="VAW31468.1"/>
    <property type="molecule type" value="Genomic_DNA"/>
</dbReference>
<dbReference type="SUPFAM" id="SSF51569">
    <property type="entry name" value="Aldolase"/>
    <property type="match status" value="1"/>
</dbReference>
<proteinExistence type="predicted"/>
<accession>A0A3B0UL38</accession>
<dbReference type="Pfam" id="PF00701">
    <property type="entry name" value="DHDPS"/>
    <property type="match status" value="1"/>
</dbReference>
<evidence type="ECO:0000256" key="1">
    <source>
        <dbReference type="ARBA" id="ARBA00023239"/>
    </source>
</evidence>
<keyword evidence="1" id="KW-0456">Lyase</keyword>
<dbReference type="AlphaFoldDB" id="A0A3B0UL38"/>
<dbReference type="PANTHER" id="PTHR12128">
    <property type="entry name" value="DIHYDRODIPICOLINATE SYNTHASE"/>
    <property type="match status" value="1"/>
</dbReference>
<dbReference type="PANTHER" id="PTHR12128:SF66">
    <property type="entry name" value="4-HYDROXY-2-OXOGLUTARATE ALDOLASE, MITOCHONDRIAL"/>
    <property type="match status" value="1"/>
</dbReference>
<protein>
    <submittedName>
        <fullName evidence="2">Dihydrodipicolinate synthase family</fullName>
    </submittedName>
</protein>
<dbReference type="PRINTS" id="PR00146">
    <property type="entry name" value="DHPICSNTHASE"/>
</dbReference>
<sequence>MSKFRGSIVPVVTPFNNGNIDYDKLTELINWQIESGSHGISVTGTTGEPGALTMGERKQIIKTAQEAVNGRVPFVPGTGSTNHAETLELSRYAQQI</sequence>
<dbReference type="Gene3D" id="3.20.20.70">
    <property type="entry name" value="Aldolase class I"/>
    <property type="match status" value="1"/>
</dbReference>
<name>A0A3B0UL38_9ZZZZ</name>
<evidence type="ECO:0000313" key="2">
    <source>
        <dbReference type="EMBL" id="VAW31468.1"/>
    </source>
</evidence>
<dbReference type="GO" id="GO:0008840">
    <property type="term" value="F:4-hydroxy-tetrahydrodipicolinate synthase activity"/>
    <property type="evidence" value="ECO:0007669"/>
    <property type="project" value="TreeGrafter"/>
</dbReference>
<dbReference type="InterPro" id="IPR002220">
    <property type="entry name" value="DapA-like"/>
</dbReference>
<organism evidence="2">
    <name type="scientific">hydrothermal vent metagenome</name>
    <dbReference type="NCBI Taxonomy" id="652676"/>
    <lineage>
        <taxon>unclassified sequences</taxon>
        <taxon>metagenomes</taxon>
        <taxon>ecological metagenomes</taxon>
    </lineage>
</organism>
<gene>
    <name evidence="2" type="ORF">MNBD_CHLOROFLEXI01-1570</name>
</gene>